<dbReference type="EMBL" id="JADQDC010000002">
    <property type="protein sequence ID" value="MBF9150332.1"/>
    <property type="molecule type" value="Genomic_DNA"/>
</dbReference>
<protein>
    <submittedName>
        <fullName evidence="1">Uncharacterized protein</fullName>
    </submittedName>
</protein>
<organism evidence="1 2">
    <name type="scientific">Novosphingobium jiangmenense</name>
    <dbReference type="NCBI Taxonomy" id="2791981"/>
    <lineage>
        <taxon>Bacteria</taxon>
        <taxon>Pseudomonadati</taxon>
        <taxon>Pseudomonadota</taxon>
        <taxon>Alphaproteobacteria</taxon>
        <taxon>Sphingomonadales</taxon>
        <taxon>Sphingomonadaceae</taxon>
        <taxon>Novosphingobium</taxon>
    </lineage>
</organism>
<accession>A0ABS0HDI3</accession>
<evidence type="ECO:0000313" key="2">
    <source>
        <dbReference type="Proteomes" id="UP000600799"/>
    </source>
</evidence>
<keyword evidence="2" id="KW-1185">Reference proteome</keyword>
<reference evidence="1 2" key="1">
    <citation type="submission" date="2020-11" db="EMBL/GenBank/DDBJ databases">
        <title>The genome sequence of Novosphingobium sp. 1Y9A.</title>
        <authorList>
            <person name="Liu Y."/>
        </authorList>
    </citation>
    <scope>NUCLEOTIDE SEQUENCE [LARGE SCALE GENOMIC DNA]</scope>
    <source>
        <strain evidence="1 2">1Y9A</strain>
    </source>
</reference>
<dbReference type="Proteomes" id="UP000600799">
    <property type="component" value="Unassembled WGS sequence"/>
</dbReference>
<sequence length="223" mass="23892">MIAQWPCPGPGGQSEEYALAYDRGRSRRLLIVPALFDEANRMRRMLVDAMRMLDDAGVDTFLPDLPGCNESLQRFEAQSLHGWRSAMQLAAQHFSATEVLAVRGGALVFPNALPGWALEPAKGATILRQMIRARVIASREAGIQEDSAALLEQGRNEGLELAGWHCGASLVAGLENALPQVEGHHLIAQSQLGGGGLWLRAEPAAAPEQSAALARLILSGIDA</sequence>
<evidence type="ECO:0000313" key="1">
    <source>
        <dbReference type="EMBL" id="MBF9150332.1"/>
    </source>
</evidence>
<comment type="caution">
    <text evidence="1">The sequence shown here is derived from an EMBL/GenBank/DDBJ whole genome shotgun (WGS) entry which is preliminary data.</text>
</comment>
<gene>
    <name evidence="1" type="ORF">I2488_04900</name>
</gene>
<name>A0ABS0HDI3_9SPHN</name>
<dbReference type="RefSeq" id="WP_196274676.1">
    <property type="nucleotide sequence ID" value="NZ_JADQDC010000002.1"/>
</dbReference>
<proteinExistence type="predicted"/>